<sequence>MSQQVAKLMLFTLSACPMGRSIHTVLGEVLTVKKGIVYEIVSIDADHETTNRYKIKANPTTLFLAEDGQELYRFEGFKETAEVLSLFEPVEEGALPPVADREENRQTEEVYTVYLYDAEQIVPIEMTYHNLTSIKAPRITAIQQLLRAQREGLENPFSAQSSLETVSFQNQSGVVTLRSDGKVSASQSERMRILLAHTLAVYGVSEVALKWV</sequence>
<evidence type="ECO:0000313" key="2">
    <source>
        <dbReference type="EMBL" id="KNB69903.1"/>
    </source>
</evidence>
<dbReference type="OrthoDB" id="2603710at2"/>
<dbReference type="CDD" id="cd02947">
    <property type="entry name" value="TRX_family"/>
    <property type="match status" value="1"/>
</dbReference>
<evidence type="ECO:0000313" key="4">
    <source>
        <dbReference type="Proteomes" id="UP000319578"/>
    </source>
</evidence>
<dbReference type="RefSeq" id="WP_049741940.1">
    <property type="nucleotide sequence ID" value="NZ_BJON01000009.1"/>
</dbReference>
<reference evidence="2" key="2">
    <citation type="submission" date="2015-07" db="EMBL/GenBank/DDBJ databases">
        <title>MeaNS - Measles Nucleotide Surveillance Program.</title>
        <authorList>
            <person name="Tran T."/>
            <person name="Druce J."/>
        </authorList>
    </citation>
    <scope>NUCLEOTIDE SEQUENCE</scope>
    <source>
        <strain evidence="2">DSM 9887</strain>
    </source>
</reference>
<gene>
    <name evidence="2" type="ORF">ADS79_29130</name>
    <name evidence="1" type="ORF">BRE01_24480</name>
</gene>
<dbReference type="PATRIC" id="fig|54915.3.peg.5039"/>
<keyword evidence="4" id="KW-1185">Reference proteome</keyword>
<dbReference type="Proteomes" id="UP000036834">
    <property type="component" value="Unassembled WGS sequence"/>
</dbReference>
<evidence type="ECO:0008006" key="5">
    <source>
        <dbReference type="Google" id="ProtNLM"/>
    </source>
</evidence>
<organism evidence="2 3">
    <name type="scientific">Brevibacillus reuszeri</name>
    <dbReference type="NCBI Taxonomy" id="54915"/>
    <lineage>
        <taxon>Bacteria</taxon>
        <taxon>Bacillati</taxon>
        <taxon>Bacillota</taxon>
        <taxon>Bacilli</taxon>
        <taxon>Bacillales</taxon>
        <taxon>Paenibacillaceae</taxon>
        <taxon>Brevibacillus</taxon>
    </lineage>
</organism>
<dbReference type="Proteomes" id="UP000319578">
    <property type="component" value="Unassembled WGS sequence"/>
</dbReference>
<dbReference type="Gene3D" id="3.40.30.10">
    <property type="entry name" value="Glutaredoxin"/>
    <property type="match status" value="1"/>
</dbReference>
<comment type="caution">
    <text evidence="2">The sequence shown here is derived from an EMBL/GenBank/DDBJ whole genome shotgun (WGS) entry which is preliminary data.</text>
</comment>
<dbReference type="EMBL" id="BJON01000009">
    <property type="protein sequence ID" value="GED68746.1"/>
    <property type="molecule type" value="Genomic_DNA"/>
</dbReference>
<dbReference type="EMBL" id="LGIQ01000011">
    <property type="protein sequence ID" value="KNB69903.1"/>
    <property type="molecule type" value="Genomic_DNA"/>
</dbReference>
<dbReference type="SUPFAM" id="SSF52833">
    <property type="entry name" value="Thioredoxin-like"/>
    <property type="match status" value="1"/>
</dbReference>
<evidence type="ECO:0000313" key="3">
    <source>
        <dbReference type="Proteomes" id="UP000036834"/>
    </source>
</evidence>
<dbReference type="STRING" id="54915.ADS79_29130"/>
<evidence type="ECO:0000313" key="1">
    <source>
        <dbReference type="EMBL" id="GED68746.1"/>
    </source>
</evidence>
<dbReference type="AlphaFoldDB" id="A0A0K9YMD4"/>
<proteinExistence type="predicted"/>
<accession>A0A0K9YMD4</accession>
<dbReference type="InterPro" id="IPR036249">
    <property type="entry name" value="Thioredoxin-like_sf"/>
</dbReference>
<protein>
    <recommendedName>
        <fullName evidence="5">Glutaredoxin</fullName>
    </recommendedName>
</protein>
<reference evidence="1 4" key="3">
    <citation type="submission" date="2019-06" db="EMBL/GenBank/DDBJ databases">
        <title>Whole genome shotgun sequence of Brevibacillus reuszeri NBRC 15719.</title>
        <authorList>
            <person name="Hosoyama A."/>
            <person name="Uohara A."/>
            <person name="Ohji S."/>
            <person name="Ichikawa N."/>
        </authorList>
    </citation>
    <scope>NUCLEOTIDE SEQUENCE [LARGE SCALE GENOMIC DNA]</scope>
    <source>
        <strain evidence="1 4">NBRC 15719</strain>
    </source>
</reference>
<reference evidence="3" key="1">
    <citation type="submission" date="2015-07" db="EMBL/GenBank/DDBJ databases">
        <title>Genome sequencing project for genomic taxonomy and phylogenomics of Bacillus-like bacteria.</title>
        <authorList>
            <person name="Liu B."/>
            <person name="Wang J."/>
            <person name="Zhu Y."/>
            <person name="Liu G."/>
            <person name="Chen Q."/>
            <person name="Chen Z."/>
            <person name="Lan J."/>
            <person name="Che J."/>
            <person name="Ge C."/>
            <person name="Shi H."/>
            <person name="Pan Z."/>
            <person name="Liu X."/>
        </authorList>
    </citation>
    <scope>NUCLEOTIDE SEQUENCE [LARGE SCALE GENOMIC DNA]</scope>
    <source>
        <strain evidence="3">DSM 9887</strain>
    </source>
</reference>
<name>A0A0K9YMD4_9BACL</name>